<dbReference type="InterPro" id="IPR050595">
    <property type="entry name" value="Bact_response_regulator"/>
</dbReference>
<reference evidence="3" key="1">
    <citation type="journal article" date="2014" name="Front. Microbiol.">
        <title>High frequency of phylogenetically diverse reductive dehalogenase-homologous genes in deep subseafloor sedimentary metagenomes.</title>
        <authorList>
            <person name="Kawai M."/>
            <person name="Futagami T."/>
            <person name="Toyoda A."/>
            <person name="Takaki Y."/>
            <person name="Nishi S."/>
            <person name="Hori S."/>
            <person name="Arai W."/>
            <person name="Tsubouchi T."/>
            <person name="Morono Y."/>
            <person name="Uchiyama I."/>
            <person name="Ito T."/>
            <person name="Fujiyama A."/>
            <person name="Inagaki F."/>
            <person name="Takami H."/>
        </authorList>
    </citation>
    <scope>NUCLEOTIDE SEQUENCE</scope>
    <source>
        <strain evidence="3">Expedition CK06-06</strain>
    </source>
</reference>
<evidence type="ECO:0000256" key="1">
    <source>
        <dbReference type="ARBA" id="ARBA00022553"/>
    </source>
</evidence>
<dbReference type="Gene3D" id="3.40.50.2300">
    <property type="match status" value="1"/>
</dbReference>
<dbReference type="PANTHER" id="PTHR44591:SF3">
    <property type="entry name" value="RESPONSE REGULATORY DOMAIN-CONTAINING PROTEIN"/>
    <property type="match status" value="1"/>
</dbReference>
<dbReference type="Pfam" id="PF00072">
    <property type="entry name" value="Response_reg"/>
    <property type="match status" value="1"/>
</dbReference>
<proteinExistence type="predicted"/>
<feature type="domain" description="Response regulatory" evidence="2">
    <location>
        <begin position="4"/>
        <end position="126"/>
    </location>
</feature>
<name>X0VB03_9ZZZZ</name>
<accession>X0VB03</accession>
<dbReference type="EMBL" id="BARS01037755">
    <property type="protein sequence ID" value="GAG15304.1"/>
    <property type="molecule type" value="Genomic_DNA"/>
</dbReference>
<protein>
    <recommendedName>
        <fullName evidence="2">Response regulatory domain-containing protein</fullName>
    </recommendedName>
</protein>
<dbReference type="PANTHER" id="PTHR44591">
    <property type="entry name" value="STRESS RESPONSE REGULATOR PROTEIN 1"/>
    <property type="match status" value="1"/>
</dbReference>
<evidence type="ECO:0000313" key="3">
    <source>
        <dbReference type="EMBL" id="GAG15304.1"/>
    </source>
</evidence>
<dbReference type="PROSITE" id="PS50110">
    <property type="entry name" value="RESPONSE_REGULATORY"/>
    <property type="match status" value="1"/>
</dbReference>
<dbReference type="InterPro" id="IPR001789">
    <property type="entry name" value="Sig_transdc_resp-reg_receiver"/>
</dbReference>
<dbReference type="InterPro" id="IPR011006">
    <property type="entry name" value="CheY-like_superfamily"/>
</dbReference>
<evidence type="ECO:0000259" key="2">
    <source>
        <dbReference type="PROSITE" id="PS50110"/>
    </source>
</evidence>
<dbReference type="SMART" id="SM00448">
    <property type="entry name" value="REC"/>
    <property type="match status" value="1"/>
</dbReference>
<organism evidence="3">
    <name type="scientific">marine sediment metagenome</name>
    <dbReference type="NCBI Taxonomy" id="412755"/>
    <lineage>
        <taxon>unclassified sequences</taxon>
        <taxon>metagenomes</taxon>
        <taxon>ecological metagenomes</taxon>
    </lineage>
</organism>
<keyword evidence="1" id="KW-0597">Phosphoprotein</keyword>
<sequence>MRKRILVIDDDLAIRKSFALALEDADCQVDTAESGKEGIDKVSNTKMSNTEYDLIFLDLKMPGINGVETLIRLRDGGYKMPIYIVTAFHEEFMDQLRVAAEEDYEFEVMRKPIESQDLVRVTQAILEGAGAY</sequence>
<gene>
    <name evidence="3" type="ORF">S01H1_57850</name>
</gene>
<comment type="caution">
    <text evidence="3">The sequence shown here is derived from an EMBL/GenBank/DDBJ whole genome shotgun (WGS) entry which is preliminary data.</text>
</comment>
<dbReference type="AlphaFoldDB" id="X0VB03"/>
<dbReference type="SUPFAM" id="SSF52172">
    <property type="entry name" value="CheY-like"/>
    <property type="match status" value="1"/>
</dbReference>
<dbReference type="GO" id="GO:0000160">
    <property type="term" value="P:phosphorelay signal transduction system"/>
    <property type="evidence" value="ECO:0007669"/>
    <property type="project" value="InterPro"/>
</dbReference>